<gene>
    <name evidence="1" type="ORF">VB264_03640</name>
</gene>
<evidence type="ECO:0000313" key="2">
    <source>
        <dbReference type="Proteomes" id="UP001304671"/>
    </source>
</evidence>
<sequence length="97" mass="11474">MDNLDFDPEFDFSNLDAIKLNKRKISFTEIVSVFKNENSCWYNLDGFPLNEYFIKIIGFSSSFRFLLLALNYQQGKIIFHQVEIANEEDIRKDYCGK</sequence>
<keyword evidence="2" id="KW-1185">Reference proteome</keyword>
<name>A0ABU5QII5_9BACT</name>
<accession>A0ABU5QII5</accession>
<evidence type="ECO:0000313" key="1">
    <source>
        <dbReference type="EMBL" id="MEA5256862.1"/>
    </source>
</evidence>
<proteinExistence type="predicted"/>
<organism evidence="1 2">
    <name type="scientific">Arcicella aquatica</name>
    <dbReference type="NCBI Taxonomy" id="217141"/>
    <lineage>
        <taxon>Bacteria</taxon>
        <taxon>Pseudomonadati</taxon>
        <taxon>Bacteroidota</taxon>
        <taxon>Cytophagia</taxon>
        <taxon>Cytophagales</taxon>
        <taxon>Flectobacillaceae</taxon>
        <taxon>Arcicella</taxon>
    </lineage>
</organism>
<dbReference type="Proteomes" id="UP001304671">
    <property type="component" value="Unassembled WGS sequence"/>
</dbReference>
<protein>
    <submittedName>
        <fullName evidence="1">Uncharacterized protein</fullName>
    </submittedName>
</protein>
<comment type="caution">
    <text evidence="1">The sequence shown here is derived from an EMBL/GenBank/DDBJ whole genome shotgun (WGS) entry which is preliminary data.</text>
</comment>
<dbReference type="RefSeq" id="WP_323246848.1">
    <property type="nucleotide sequence ID" value="NZ_JAYFUL010000003.1"/>
</dbReference>
<reference evidence="1 2" key="1">
    <citation type="submission" date="2023-12" db="EMBL/GenBank/DDBJ databases">
        <title>Novel species of the genus Arcicella isolated from rivers.</title>
        <authorList>
            <person name="Lu H."/>
        </authorList>
    </citation>
    <scope>NUCLEOTIDE SEQUENCE [LARGE SCALE GENOMIC DNA]</scope>
    <source>
        <strain evidence="1 2">LMG 21963</strain>
    </source>
</reference>
<dbReference type="EMBL" id="JAYFUL010000003">
    <property type="protein sequence ID" value="MEA5256862.1"/>
    <property type="molecule type" value="Genomic_DNA"/>
</dbReference>